<evidence type="ECO:0000256" key="1">
    <source>
        <dbReference type="ARBA" id="ARBA00004123"/>
    </source>
</evidence>
<dbReference type="GO" id="GO:0043565">
    <property type="term" value="F:sequence-specific DNA binding"/>
    <property type="evidence" value="ECO:0007669"/>
    <property type="project" value="InterPro"/>
</dbReference>
<dbReference type="SMART" id="SM00413">
    <property type="entry name" value="ETS"/>
    <property type="match status" value="1"/>
</dbReference>
<dbReference type="Proteomes" id="UP000479190">
    <property type="component" value="Unassembled WGS sequence"/>
</dbReference>
<evidence type="ECO:0000256" key="3">
    <source>
        <dbReference type="ARBA" id="ARBA00022473"/>
    </source>
</evidence>
<evidence type="ECO:0000313" key="9">
    <source>
        <dbReference type="EMBL" id="CAB0044708.1"/>
    </source>
</evidence>
<dbReference type="GO" id="GO:0040034">
    <property type="term" value="P:regulation of development, heterochronic"/>
    <property type="evidence" value="ECO:0007669"/>
    <property type="project" value="UniProtKB-ARBA"/>
</dbReference>
<feature type="compositionally biased region" description="Low complexity" evidence="7">
    <location>
        <begin position="314"/>
        <end position="349"/>
    </location>
</feature>
<name>A0A6H5J3K2_9HYME</name>
<keyword evidence="4 6" id="KW-0238">DNA-binding</keyword>
<dbReference type="GO" id="GO:0030154">
    <property type="term" value="P:cell differentiation"/>
    <property type="evidence" value="ECO:0007669"/>
    <property type="project" value="TreeGrafter"/>
</dbReference>
<feature type="compositionally biased region" description="Low complexity" evidence="7">
    <location>
        <begin position="172"/>
        <end position="200"/>
    </location>
</feature>
<dbReference type="PROSITE" id="PS50061">
    <property type="entry name" value="ETS_DOMAIN_3"/>
    <property type="match status" value="1"/>
</dbReference>
<sequence length="609" mass="66168">MPFIDDELLWCPDNDGKMVDVSQCLQIRNSRLVDVGLSTHKLIQMYIGFRKYQNLVQEILINNDMNLNFFYSTAENYIMRNKELCSGFESVSVPPASIASPVGRAAAAASTAASELCVSYYLYSSSSSSIDTRELVQQPRGDSTAKDVLSLTSIKSEPGSISANRLLHGILSQHHAQQQQQQQQQQQHPHSHSQQQQQQSVVTLHNGYNRQLGTQPPYSSVNVSISNPSGNGSLPASPADSGVSDVESSTSSGANEDTNLLLKARLNPNSLQPSLASSHHSHLTAALGRSVCHSPGVYGNANGFLPPPLHPHHQQQQQQQQHPHQSHQQQHQQQQQQQQQQHQANHQQQYHGHRGNSPLDQHSAHGMASAMGPPPHHLQQAQSLQHAMHYRQPTSLSESYSSYVTSVYNGASLGSPAAFAAPCGAASSTRTSGSMNVFGGGGGAVGPINGGPGSSAGGMNAGGVPTSVIQAASSSVSDDLRGSAPAAASATRPTPSMGQSSPIKRKSREGSTTYLWEFLLKLLQDREYCPRYIKWTNRERGVFKLVDSKAVSRLWGLHKNKPDMNYETMGRALRYYYQRGILAKVDGQRLVYQFVDVPKDIVEIDCSGA</sequence>
<proteinExistence type="inferred from homology"/>
<dbReference type="Pfam" id="PF00178">
    <property type="entry name" value="Ets"/>
    <property type="match status" value="1"/>
</dbReference>
<dbReference type="InterPro" id="IPR000418">
    <property type="entry name" value="Ets_dom"/>
</dbReference>
<dbReference type="InterPro" id="IPR036390">
    <property type="entry name" value="WH_DNA-bd_sf"/>
</dbReference>
<evidence type="ECO:0000256" key="7">
    <source>
        <dbReference type="SAM" id="MobiDB-lite"/>
    </source>
</evidence>
<gene>
    <name evidence="9" type="ORF">TBRA_LOCUS16296</name>
</gene>
<dbReference type="FunFam" id="1.10.10.10:FF:000411">
    <property type="entry name" value="Ecdysone-induced protein 74EF isoform A"/>
    <property type="match status" value="1"/>
</dbReference>
<dbReference type="PANTHER" id="PTHR11849">
    <property type="entry name" value="ETS"/>
    <property type="match status" value="1"/>
</dbReference>
<feature type="compositionally biased region" description="Polar residues" evidence="7">
    <location>
        <begin position="201"/>
        <end position="234"/>
    </location>
</feature>
<dbReference type="AlphaFoldDB" id="A0A6H5J3K2"/>
<feature type="compositionally biased region" description="Low complexity" evidence="7">
    <location>
        <begin position="240"/>
        <end position="253"/>
    </location>
</feature>
<dbReference type="GO" id="GO:0005634">
    <property type="term" value="C:nucleus"/>
    <property type="evidence" value="ECO:0007669"/>
    <property type="project" value="UniProtKB-SubCell"/>
</dbReference>
<dbReference type="PANTHER" id="PTHR11849:SF191">
    <property type="entry name" value="ECDYSONE-INDUCED PROTEIN 74EF ISOFORM B"/>
    <property type="match status" value="1"/>
</dbReference>
<keyword evidence="3" id="KW-0217">Developmental protein</keyword>
<accession>A0A6H5J3K2</accession>
<evidence type="ECO:0000256" key="4">
    <source>
        <dbReference type="ARBA" id="ARBA00023125"/>
    </source>
</evidence>
<dbReference type="Gene3D" id="1.10.10.10">
    <property type="entry name" value="Winged helix-like DNA-binding domain superfamily/Winged helix DNA-binding domain"/>
    <property type="match status" value="1"/>
</dbReference>
<comment type="similarity">
    <text evidence="2 6">Belongs to the ETS family.</text>
</comment>
<comment type="subcellular location">
    <subcellularLocation>
        <location evidence="1 6">Nucleus</location>
    </subcellularLocation>
</comment>
<feature type="compositionally biased region" description="Low complexity" evidence="7">
    <location>
        <begin position="377"/>
        <end position="387"/>
    </location>
</feature>
<dbReference type="SUPFAM" id="SSF46785">
    <property type="entry name" value="Winged helix' DNA-binding domain"/>
    <property type="match status" value="1"/>
</dbReference>
<dbReference type="PROSITE" id="PS00345">
    <property type="entry name" value="ETS_DOMAIN_1"/>
    <property type="match status" value="1"/>
</dbReference>
<dbReference type="InterPro" id="IPR036388">
    <property type="entry name" value="WH-like_DNA-bd_sf"/>
</dbReference>
<feature type="compositionally biased region" description="Low complexity" evidence="7">
    <location>
        <begin position="483"/>
        <end position="496"/>
    </location>
</feature>
<feature type="region of interest" description="Disordered" evidence="7">
    <location>
        <begin position="172"/>
        <end position="255"/>
    </location>
</feature>
<keyword evidence="10" id="KW-1185">Reference proteome</keyword>
<feature type="domain" description="ETS" evidence="8">
    <location>
        <begin position="513"/>
        <end position="595"/>
    </location>
</feature>
<feature type="region of interest" description="Disordered" evidence="7">
    <location>
        <begin position="298"/>
        <end position="392"/>
    </location>
</feature>
<protein>
    <recommendedName>
        <fullName evidence="8">ETS domain-containing protein</fullName>
    </recommendedName>
</protein>
<organism evidence="9 10">
    <name type="scientific">Trichogramma brassicae</name>
    <dbReference type="NCBI Taxonomy" id="86971"/>
    <lineage>
        <taxon>Eukaryota</taxon>
        <taxon>Metazoa</taxon>
        <taxon>Ecdysozoa</taxon>
        <taxon>Arthropoda</taxon>
        <taxon>Hexapoda</taxon>
        <taxon>Insecta</taxon>
        <taxon>Pterygota</taxon>
        <taxon>Neoptera</taxon>
        <taxon>Endopterygota</taxon>
        <taxon>Hymenoptera</taxon>
        <taxon>Apocrita</taxon>
        <taxon>Proctotrupomorpha</taxon>
        <taxon>Chalcidoidea</taxon>
        <taxon>Trichogrammatidae</taxon>
        <taxon>Trichogramma</taxon>
    </lineage>
</organism>
<dbReference type="GO" id="GO:0001228">
    <property type="term" value="F:DNA-binding transcription activator activity, RNA polymerase II-specific"/>
    <property type="evidence" value="ECO:0007669"/>
    <property type="project" value="UniProtKB-ARBA"/>
</dbReference>
<evidence type="ECO:0000259" key="8">
    <source>
        <dbReference type="PROSITE" id="PS50061"/>
    </source>
</evidence>
<evidence type="ECO:0000256" key="2">
    <source>
        <dbReference type="ARBA" id="ARBA00005562"/>
    </source>
</evidence>
<dbReference type="InterPro" id="IPR046328">
    <property type="entry name" value="ETS_fam"/>
</dbReference>
<keyword evidence="5 6" id="KW-0539">Nucleus</keyword>
<dbReference type="EMBL" id="CADCXV010001483">
    <property type="protein sequence ID" value="CAB0044708.1"/>
    <property type="molecule type" value="Genomic_DNA"/>
</dbReference>
<dbReference type="PRINTS" id="PR00454">
    <property type="entry name" value="ETSDOMAIN"/>
</dbReference>
<dbReference type="OrthoDB" id="8196042at2759"/>
<feature type="region of interest" description="Disordered" evidence="7">
    <location>
        <begin position="472"/>
        <end position="506"/>
    </location>
</feature>
<dbReference type="PROSITE" id="PS00346">
    <property type="entry name" value="ETS_DOMAIN_2"/>
    <property type="match status" value="1"/>
</dbReference>
<reference evidence="9 10" key="1">
    <citation type="submission" date="2020-02" db="EMBL/GenBank/DDBJ databases">
        <authorList>
            <person name="Ferguson B K."/>
        </authorList>
    </citation>
    <scope>NUCLEOTIDE SEQUENCE [LARGE SCALE GENOMIC DNA]</scope>
</reference>
<evidence type="ECO:0000256" key="5">
    <source>
        <dbReference type="ARBA" id="ARBA00023242"/>
    </source>
</evidence>
<dbReference type="GO" id="GO:0006914">
    <property type="term" value="P:autophagy"/>
    <property type="evidence" value="ECO:0007669"/>
    <property type="project" value="UniProtKB-ARBA"/>
</dbReference>
<evidence type="ECO:0000313" key="10">
    <source>
        <dbReference type="Proteomes" id="UP000479190"/>
    </source>
</evidence>
<evidence type="ECO:0000256" key="6">
    <source>
        <dbReference type="RuleBase" id="RU004019"/>
    </source>
</evidence>